<dbReference type="EMBL" id="BKAM01000007">
    <property type="protein sequence ID" value="GEP72004.1"/>
    <property type="molecule type" value="Genomic_DNA"/>
</dbReference>
<evidence type="ECO:0000313" key="1">
    <source>
        <dbReference type="EMBL" id="GEP72004.1"/>
    </source>
</evidence>
<sequence>MTRYRKIATNEAERFDGSDEQLKKYKIMRSSKPHKRLENGDCYSTEEYSFPNGHGMQNVAVGDWIITEPNGDNTVLFNTDFRKTYEKVD</sequence>
<accession>A0A512PLC1</accession>
<protein>
    <submittedName>
        <fullName evidence="1">Uncharacterized protein</fullName>
    </submittedName>
</protein>
<proteinExistence type="predicted"/>
<reference evidence="1 2" key="1">
    <citation type="submission" date="2019-07" db="EMBL/GenBank/DDBJ databases">
        <title>Whole genome shotgun sequence of Lactobacillus rapi NBRC 109618.</title>
        <authorList>
            <person name="Hosoyama A."/>
            <person name="Uohara A."/>
            <person name="Ohji S."/>
            <person name="Ichikawa N."/>
        </authorList>
    </citation>
    <scope>NUCLEOTIDE SEQUENCE [LARGE SCALE GENOMIC DNA]</scope>
    <source>
        <strain evidence="1 2">NBRC 109618</strain>
    </source>
</reference>
<gene>
    <name evidence="1" type="ORF">LRA02_08720</name>
</gene>
<organism evidence="1 2">
    <name type="scientific">Lentilactobacillus rapi</name>
    <dbReference type="NCBI Taxonomy" id="481723"/>
    <lineage>
        <taxon>Bacteria</taxon>
        <taxon>Bacillati</taxon>
        <taxon>Bacillota</taxon>
        <taxon>Bacilli</taxon>
        <taxon>Lactobacillales</taxon>
        <taxon>Lactobacillaceae</taxon>
        <taxon>Lentilactobacillus</taxon>
    </lineage>
</organism>
<evidence type="ECO:0000313" key="2">
    <source>
        <dbReference type="Proteomes" id="UP000321569"/>
    </source>
</evidence>
<dbReference type="OrthoDB" id="121684at2"/>
<dbReference type="Proteomes" id="UP000321569">
    <property type="component" value="Unassembled WGS sequence"/>
</dbReference>
<dbReference type="AlphaFoldDB" id="A0A512PLC1"/>
<name>A0A512PLC1_9LACO</name>
<comment type="caution">
    <text evidence="1">The sequence shown here is derived from an EMBL/GenBank/DDBJ whole genome shotgun (WGS) entry which is preliminary data.</text>
</comment>
<dbReference type="RefSeq" id="WP_054748022.1">
    <property type="nucleotide sequence ID" value="NZ_BKAM01000007.1"/>
</dbReference>